<accession>A0A1M6C174</accession>
<comment type="similarity">
    <text evidence="1">Belongs to the bacterial solute-binding protein 7 family.</text>
</comment>
<evidence type="ECO:0000313" key="5">
    <source>
        <dbReference type="EMBL" id="SHI54474.1"/>
    </source>
</evidence>
<dbReference type="NCBIfam" id="NF037995">
    <property type="entry name" value="TRAP_S1"/>
    <property type="match status" value="1"/>
</dbReference>
<reference evidence="6" key="1">
    <citation type="submission" date="2016-11" db="EMBL/GenBank/DDBJ databases">
        <authorList>
            <person name="Varghese N."/>
            <person name="Submissions S."/>
        </authorList>
    </citation>
    <scope>NUCLEOTIDE SEQUENCE [LARGE SCALE GENOMIC DNA]</scope>
    <source>
        <strain evidence="6">DSM 16057</strain>
    </source>
</reference>
<protein>
    <submittedName>
        <fullName evidence="5">Tripartite ATP-independent transporter solute receptor, DctP family</fullName>
    </submittedName>
</protein>
<dbReference type="GO" id="GO:0055085">
    <property type="term" value="P:transmembrane transport"/>
    <property type="evidence" value="ECO:0007669"/>
    <property type="project" value="InterPro"/>
</dbReference>
<keyword evidence="2" id="KW-0813">Transport</keyword>
<dbReference type="PANTHER" id="PTHR33376:SF7">
    <property type="entry name" value="C4-DICARBOXYLATE-BINDING PROTEIN DCTB"/>
    <property type="match status" value="1"/>
</dbReference>
<keyword evidence="5" id="KW-0675">Receptor</keyword>
<dbReference type="STRING" id="1121432.SAMN02745219_00552"/>
<evidence type="ECO:0000256" key="3">
    <source>
        <dbReference type="ARBA" id="ARBA00022729"/>
    </source>
</evidence>
<feature type="chain" id="PRO_5039012240" evidence="4">
    <location>
        <begin position="30"/>
        <end position="342"/>
    </location>
</feature>
<dbReference type="AlphaFoldDB" id="A0A1M6C174"/>
<dbReference type="InterPro" id="IPR018389">
    <property type="entry name" value="DctP_fam"/>
</dbReference>
<evidence type="ECO:0000256" key="2">
    <source>
        <dbReference type="ARBA" id="ARBA00022448"/>
    </source>
</evidence>
<dbReference type="GO" id="GO:0030288">
    <property type="term" value="C:outer membrane-bounded periplasmic space"/>
    <property type="evidence" value="ECO:0007669"/>
    <property type="project" value="InterPro"/>
</dbReference>
<name>A0A1M6C174_9FIRM</name>
<evidence type="ECO:0000313" key="6">
    <source>
        <dbReference type="Proteomes" id="UP000184529"/>
    </source>
</evidence>
<proteinExistence type="inferred from homology"/>
<dbReference type="PANTHER" id="PTHR33376">
    <property type="match status" value="1"/>
</dbReference>
<keyword evidence="3 4" id="KW-0732">Signal</keyword>
<dbReference type="InterPro" id="IPR038404">
    <property type="entry name" value="TRAP_DctP_sf"/>
</dbReference>
<dbReference type="CDD" id="cd13675">
    <property type="entry name" value="PBP2_TRAP_SBP_like_5"/>
    <property type="match status" value="1"/>
</dbReference>
<dbReference type="Gene3D" id="3.40.190.170">
    <property type="entry name" value="Bacterial extracellular solute-binding protein, family 7"/>
    <property type="match status" value="1"/>
</dbReference>
<dbReference type="RefSeq" id="WP_072867237.1">
    <property type="nucleotide sequence ID" value="NZ_FQZM01000006.1"/>
</dbReference>
<dbReference type="NCBIfam" id="TIGR00787">
    <property type="entry name" value="dctP"/>
    <property type="match status" value="1"/>
</dbReference>
<dbReference type="PROSITE" id="PS51257">
    <property type="entry name" value="PROKAR_LIPOPROTEIN"/>
    <property type="match status" value="1"/>
</dbReference>
<keyword evidence="6" id="KW-1185">Reference proteome</keyword>
<dbReference type="OrthoDB" id="9815946at2"/>
<dbReference type="InterPro" id="IPR004682">
    <property type="entry name" value="TRAP_DctP"/>
</dbReference>
<sequence>MRKHKKLIAPLLVLALLALTLTGCGGANTGGKTDAAKSSDSGPITLKVGHVLAPDHPYNLGLEKFAELVDQKTQGKVKVEVFHSSQLGNEREMIEGLQMGTVDMALVSTAPLMGFTKKFMVFDLPYIFETREHAYKTLDSEFGQELLKSLEEKGIVGLAYWENGFRHLTNSVRPVVHPSDVKGLKIRTMENKVHMESFRVLGADPTPMAFGELFTALQQKTVDGQENPLAQIETSKFYEVQKYLSMTGHFYAPAPLLISKQKWDSIPADLQDKIRSAAIEARDYERGLVQKADSELKEKLKSRGMQVIDVDINEWREAMSPVYQMFEAEIGKDVIEKVKSYK</sequence>
<feature type="signal peptide" evidence="4">
    <location>
        <begin position="1"/>
        <end position="29"/>
    </location>
</feature>
<gene>
    <name evidence="5" type="ORF">SAMN02745219_00552</name>
</gene>
<organism evidence="5 6">
    <name type="scientific">Desulfofundulus thermosubterraneus DSM 16057</name>
    <dbReference type="NCBI Taxonomy" id="1121432"/>
    <lineage>
        <taxon>Bacteria</taxon>
        <taxon>Bacillati</taxon>
        <taxon>Bacillota</taxon>
        <taxon>Clostridia</taxon>
        <taxon>Eubacteriales</taxon>
        <taxon>Peptococcaceae</taxon>
        <taxon>Desulfofundulus</taxon>
    </lineage>
</organism>
<evidence type="ECO:0000256" key="1">
    <source>
        <dbReference type="ARBA" id="ARBA00009023"/>
    </source>
</evidence>
<dbReference type="Pfam" id="PF03480">
    <property type="entry name" value="DctP"/>
    <property type="match status" value="1"/>
</dbReference>
<dbReference type="Proteomes" id="UP000184529">
    <property type="component" value="Unassembled WGS sequence"/>
</dbReference>
<dbReference type="EMBL" id="FQZM01000006">
    <property type="protein sequence ID" value="SHI54474.1"/>
    <property type="molecule type" value="Genomic_DNA"/>
</dbReference>
<evidence type="ECO:0000256" key="4">
    <source>
        <dbReference type="SAM" id="SignalP"/>
    </source>
</evidence>
<dbReference type="PIRSF" id="PIRSF006470">
    <property type="entry name" value="DctB"/>
    <property type="match status" value="1"/>
</dbReference>